<sequence length="116" mass="13193">MTDFEGTIRKMRVEQAEPIRYRLPIGDTLVELTPLLGRPLTLVYSGNIFCVECGRKTRKSFSQGHCFPCLRRLASCDTCIVRPELCHYALGTCREPDWAEMHCMQPHVVYLANSSG</sequence>
<reference evidence="1" key="1">
    <citation type="submission" date="2018-05" db="EMBL/GenBank/DDBJ databases">
        <authorList>
            <person name="Lanie J.A."/>
            <person name="Ng W.-L."/>
            <person name="Kazmierczak K.M."/>
            <person name="Andrzejewski T.M."/>
            <person name="Davidsen T.M."/>
            <person name="Wayne K.J."/>
            <person name="Tettelin H."/>
            <person name="Glass J.I."/>
            <person name="Rusch D."/>
            <person name="Podicherti R."/>
            <person name="Tsui H.-C.T."/>
            <person name="Winkler M.E."/>
        </authorList>
    </citation>
    <scope>NUCLEOTIDE SEQUENCE</scope>
</reference>
<dbReference type="InterPro" id="IPR021246">
    <property type="entry name" value="DUF2797"/>
</dbReference>
<name>A0A382PH20_9ZZZZ</name>
<dbReference type="EMBL" id="UINC01106519">
    <property type="protein sequence ID" value="SVC71242.1"/>
    <property type="molecule type" value="Genomic_DNA"/>
</dbReference>
<feature type="non-terminal residue" evidence="1">
    <location>
        <position position="116"/>
    </location>
</feature>
<evidence type="ECO:0008006" key="2">
    <source>
        <dbReference type="Google" id="ProtNLM"/>
    </source>
</evidence>
<accession>A0A382PH20</accession>
<gene>
    <name evidence="1" type="ORF">METZ01_LOCUS324096</name>
</gene>
<dbReference type="Pfam" id="PF10977">
    <property type="entry name" value="DUF2797"/>
    <property type="match status" value="1"/>
</dbReference>
<proteinExistence type="predicted"/>
<organism evidence="1">
    <name type="scientific">marine metagenome</name>
    <dbReference type="NCBI Taxonomy" id="408172"/>
    <lineage>
        <taxon>unclassified sequences</taxon>
        <taxon>metagenomes</taxon>
        <taxon>ecological metagenomes</taxon>
    </lineage>
</organism>
<dbReference type="AlphaFoldDB" id="A0A382PH20"/>
<evidence type="ECO:0000313" key="1">
    <source>
        <dbReference type="EMBL" id="SVC71242.1"/>
    </source>
</evidence>
<protein>
    <recommendedName>
        <fullName evidence="2">DUF2797 domain-containing protein</fullName>
    </recommendedName>
</protein>